<name>A0A8J7CBS2_9PROT</name>
<keyword evidence="3" id="KW-0808">Transferase</keyword>
<dbReference type="SUPFAM" id="SSF55874">
    <property type="entry name" value="ATPase domain of HSP90 chaperone/DNA topoisomerase II/histidine kinase"/>
    <property type="match status" value="1"/>
</dbReference>
<keyword evidence="3" id="KW-0418">Kinase</keyword>
<feature type="transmembrane region" description="Helical" evidence="2">
    <location>
        <begin position="21"/>
        <end position="41"/>
    </location>
</feature>
<reference evidence="3" key="1">
    <citation type="submission" date="2020-10" db="EMBL/GenBank/DDBJ databases">
        <title>Genome sequence of the unusual species of purple photosynthetic bacteria, Phaeovibrio sulfidiphilus DSM 23193, type strain.</title>
        <authorList>
            <person name="Kyndt J.A."/>
            <person name="Meyer T.E."/>
        </authorList>
    </citation>
    <scope>NUCLEOTIDE SEQUENCE</scope>
    <source>
        <strain evidence="3">DSM 23193</strain>
    </source>
</reference>
<dbReference type="EMBL" id="JACZHT010000001">
    <property type="protein sequence ID" value="MBE1236483.1"/>
    <property type="molecule type" value="Genomic_DNA"/>
</dbReference>
<sequence>MMEKMTEKPGSPSSERFLFRLYLAALIFGATVVAGFNALLFRGVFTALDSAESRIATVQRLLGGGVSADGVAAWLAANPPAGGAPVLFIMASAVASVGTVALMVLLVRSLRREARLVRESQRYRQSRNLCAHMRDLAMECSPMPLAVLDARGKPVLRNRSFEELAPGLVSALVEKLATPPVSAPAGATGPNAPGDGAAGGAGEPAEQQEDSTLIWTSPHGEGHRVRIQRWFLTPGHTLSLIALDDPWKPSGFATPLDLARMGAASRLEANIDANESLTRALESLAPRIKAVSADIRAHVLPMVRAIEDDLEALFRTVVETALYSEGTRRFLRVDIGARIADGIATISIEDNGNGTQTWDLPEILYGRTLTINARPGEGTRVSFDVPVARAEGPGLSISPAGPEAG</sequence>
<keyword evidence="2" id="KW-0472">Membrane</keyword>
<comment type="caution">
    <text evidence="3">The sequence shown here is derived from an EMBL/GenBank/DDBJ whole genome shotgun (WGS) entry which is preliminary data.</text>
</comment>
<organism evidence="3 4">
    <name type="scientific">Phaeovibrio sulfidiphilus</name>
    <dbReference type="NCBI Taxonomy" id="1220600"/>
    <lineage>
        <taxon>Bacteria</taxon>
        <taxon>Pseudomonadati</taxon>
        <taxon>Pseudomonadota</taxon>
        <taxon>Alphaproteobacteria</taxon>
        <taxon>Rhodospirillales</taxon>
        <taxon>Rhodospirillaceae</taxon>
        <taxon>Phaeovibrio</taxon>
    </lineage>
</organism>
<dbReference type="GO" id="GO:0016301">
    <property type="term" value="F:kinase activity"/>
    <property type="evidence" value="ECO:0007669"/>
    <property type="project" value="UniProtKB-KW"/>
</dbReference>
<dbReference type="Gene3D" id="3.30.565.10">
    <property type="entry name" value="Histidine kinase-like ATPase, C-terminal domain"/>
    <property type="match status" value="1"/>
</dbReference>
<dbReference type="Proteomes" id="UP000631034">
    <property type="component" value="Unassembled WGS sequence"/>
</dbReference>
<evidence type="ECO:0000313" key="3">
    <source>
        <dbReference type="EMBL" id="MBE1236483.1"/>
    </source>
</evidence>
<keyword evidence="2" id="KW-0812">Transmembrane</keyword>
<accession>A0A8J7CBS2</accession>
<dbReference type="RefSeq" id="WP_192533339.1">
    <property type="nucleotide sequence ID" value="NZ_JACZHT010000001.1"/>
</dbReference>
<evidence type="ECO:0000313" key="4">
    <source>
        <dbReference type="Proteomes" id="UP000631034"/>
    </source>
</evidence>
<evidence type="ECO:0000256" key="1">
    <source>
        <dbReference type="SAM" id="MobiDB-lite"/>
    </source>
</evidence>
<protein>
    <submittedName>
        <fullName evidence="3">HAMP domain-containing histidine kinase</fullName>
    </submittedName>
</protein>
<evidence type="ECO:0000256" key="2">
    <source>
        <dbReference type="SAM" id="Phobius"/>
    </source>
</evidence>
<keyword evidence="2" id="KW-1133">Transmembrane helix</keyword>
<gene>
    <name evidence="3" type="ORF">IHV25_02295</name>
</gene>
<feature type="compositionally biased region" description="Low complexity" evidence="1">
    <location>
        <begin position="183"/>
        <end position="195"/>
    </location>
</feature>
<proteinExistence type="predicted"/>
<dbReference type="AlphaFoldDB" id="A0A8J7CBS2"/>
<feature type="transmembrane region" description="Helical" evidence="2">
    <location>
        <begin position="84"/>
        <end position="107"/>
    </location>
</feature>
<dbReference type="InterPro" id="IPR036890">
    <property type="entry name" value="HATPase_C_sf"/>
</dbReference>
<feature type="region of interest" description="Disordered" evidence="1">
    <location>
        <begin position="181"/>
        <end position="209"/>
    </location>
</feature>
<keyword evidence="4" id="KW-1185">Reference proteome</keyword>